<feature type="region of interest" description="Disordered" evidence="9">
    <location>
        <begin position="204"/>
        <end position="308"/>
    </location>
</feature>
<accession>A0AAD2HZD3</accession>
<evidence type="ECO:0000313" key="13">
    <source>
        <dbReference type="Proteomes" id="UP001295794"/>
    </source>
</evidence>
<feature type="compositionally biased region" description="Basic and acidic residues" evidence="9">
    <location>
        <begin position="22"/>
        <end position="38"/>
    </location>
</feature>
<dbReference type="EMBL" id="CAVNYO010000478">
    <property type="protein sequence ID" value="CAK5284071.1"/>
    <property type="molecule type" value="Genomic_DNA"/>
</dbReference>
<evidence type="ECO:0000313" key="12">
    <source>
        <dbReference type="EMBL" id="CAK5284071.1"/>
    </source>
</evidence>
<evidence type="ECO:0000256" key="2">
    <source>
        <dbReference type="ARBA" id="ARBA00022723"/>
    </source>
</evidence>
<dbReference type="SMART" id="SM00184">
    <property type="entry name" value="RING"/>
    <property type="match status" value="1"/>
</dbReference>
<feature type="region of interest" description="Disordered" evidence="9">
    <location>
        <begin position="1256"/>
        <end position="1312"/>
    </location>
</feature>
<dbReference type="GO" id="GO:0008270">
    <property type="term" value="F:zinc ion binding"/>
    <property type="evidence" value="ECO:0007669"/>
    <property type="project" value="UniProtKB-KW"/>
</dbReference>
<dbReference type="Pfam" id="PF00097">
    <property type="entry name" value="zf-C3HC4"/>
    <property type="match status" value="1"/>
</dbReference>
<evidence type="ECO:0000256" key="1">
    <source>
        <dbReference type="ARBA" id="ARBA00004123"/>
    </source>
</evidence>
<reference evidence="12" key="1">
    <citation type="submission" date="2023-11" db="EMBL/GenBank/DDBJ databases">
        <authorList>
            <person name="De Vega J J."/>
            <person name="De Vega J J."/>
        </authorList>
    </citation>
    <scope>NUCLEOTIDE SEQUENCE</scope>
</reference>
<dbReference type="SUPFAM" id="SSF57701">
    <property type="entry name" value="Zn2/Cys6 DNA-binding domain"/>
    <property type="match status" value="1"/>
</dbReference>
<name>A0AAD2HZD3_9AGAR</name>
<dbReference type="SUPFAM" id="SSF57850">
    <property type="entry name" value="RING/U-box"/>
    <property type="match status" value="1"/>
</dbReference>
<feature type="compositionally biased region" description="Acidic residues" evidence="9">
    <location>
        <begin position="1288"/>
        <end position="1298"/>
    </location>
</feature>
<dbReference type="GO" id="GO:0000981">
    <property type="term" value="F:DNA-binding transcription factor activity, RNA polymerase II-specific"/>
    <property type="evidence" value="ECO:0007669"/>
    <property type="project" value="InterPro"/>
</dbReference>
<evidence type="ECO:0000256" key="4">
    <source>
        <dbReference type="ARBA" id="ARBA00022833"/>
    </source>
</evidence>
<dbReference type="InterPro" id="IPR050815">
    <property type="entry name" value="TF_fung"/>
</dbReference>
<feature type="region of interest" description="Disordered" evidence="9">
    <location>
        <begin position="107"/>
        <end position="163"/>
    </location>
</feature>
<comment type="caution">
    <text evidence="12">The sequence shown here is derived from an EMBL/GenBank/DDBJ whole genome shotgun (WGS) entry which is preliminary data.</text>
</comment>
<feature type="domain" description="RING-type" evidence="11">
    <location>
        <begin position="920"/>
        <end position="960"/>
    </location>
</feature>
<dbReference type="GO" id="GO:0005634">
    <property type="term" value="C:nucleus"/>
    <property type="evidence" value="ECO:0007669"/>
    <property type="project" value="UniProtKB-SubCell"/>
</dbReference>
<dbReference type="InterPro" id="IPR001138">
    <property type="entry name" value="Zn2Cys6_DnaBD"/>
</dbReference>
<protein>
    <recommendedName>
        <fullName evidence="14">Zn(2)-C6 fungal-type domain-containing protein</fullName>
    </recommendedName>
</protein>
<keyword evidence="5" id="KW-0805">Transcription regulation</keyword>
<dbReference type="CDD" id="cd12148">
    <property type="entry name" value="fungal_TF_MHR"/>
    <property type="match status" value="1"/>
</dbReference>
<keyword evidence="3 8" id="KW-0863">Zinc-finger</keyword>
<dbReference type="Pfam" id="PF17979">
    <property type="entry name" value="zf-CRD"/>
    <property type="match status" value="1"/>
</dbReference>
<dbReference type="PROSITE" id="PS50089">
    <property type="entry name" value="ZF_RING_2"/>
    <property type="match status" value="1"/>
</dbReference>
<sequence>MYPSSVRSGNEGLQYPPRLPPHRPEPTHRMYEHSEHLSHPRNQAAYSALYNQVQRAPYSPPRYVPSPTMTRLPMDQFDYPVPRGPPTAVTSRLSDMARIDTSMQYPAPLLSSQPASASSVDLSGDSDPWSPLRESASRQRKSRREKPHIELAPDQPPTTQGKSRLRVYVACLQCRQRKIRCDGAKPNCFNCSKRATESNECTYDALPKRRGPDKTPGARQRIVRQDGVTEAPRRRRRSAGTHTRSPADIGVRSHTAVSRRPVSFSPPPSSEHTHSSDDYLAGHEASVDHPYGRAGASNRPSSSDGANLDQLISGGEISILYDSSARDDDERATPSAIATTPSLDFTRKTWWDSLLTLYMSPHRGRADYLTSTQRDLASQRVVSDLRFLFRTCNYWFSFLHIPTFFTNLYDTRKRDNKLQPSFVLAALAMSTFWQSSELEAGRLGRDRALRFRDEAQSTLEASFNAGWVDEGLAQAAWLLAMFEICAHPDHSSERSASSMLMLDRIIHMMSLTILDLGDPHTSVFSPNSVPSVVRANEDPYSRALSRPVSTGCNCRSMTLKEQWPQAAEHTPLWIDTPAWNTSFSEAEITRESCRRLCWSAMTLAAGHSAYSSATSSHITNLFISDPANYALLFSGAAVTHSPDTIWALFDRCFLLWHACIKMRNDPSASMTDKGQFAINAWLEADSIEDALNRHTCLIERSFIFQGREYIFNTRMCITFEFQRFVPLVSANVNGLFHRHKAEEWLRHQATVARKFKDLHTVTGNSSNILTLRPFYVFWFMAQVSRALTFWQCDPEFVLALDVSKSLLSPIDFLTALWPCKGNNVYVLMAQDADSSLVDAAHIPSAPLPHSSTLDATVGPSTLKRRASASFNDTLDEVAARRKRMKEEHTPHDVEQISVPASSAKHLDCVLADELAQELQCGCCSELVYRPVTVLPCQHYFCGSCCSLWIQNQGTNCPTCRQPSTVVTPNRPVQSIVDVLLRVAPHKARTERERQQADAVYHGGNLTIPGPREQSPDPDVSTSDFARPCPNCAPGNPFGWRCPQPIPDPVADPAHAWPLEDGPPPGHAICGYCENLLAVDSPLTSRCDFCSVRYCGIGVQGRCIAAEVLRQQPHGLSDVGDLIQCSAVYESFHSNTVEVDLMLDHITTQVISLRRIYREIVAHIQSQPAGFQPLIDLDLFGDVPRGADAAGSSTRARNKICRHCAAEVFLYGLRDWFLRERQKGSVQEVKRIDCVDGVECSRQSDLAHAKEFNHLILPPSTNDRSTNETAAPPPITAATRLPYFPAFEDSSEDDEDDEQAFFSGTAGGMETDP</sequence>
<dbReference type="Gene3D" id="4.10.240.10">
    <property type="entry name" value="Zn(2)-C6 fungal-type DNA-binding domain"/>
    <property type="match status" value="1"/>
</dbReference>
<dbReference type="InterPro" id="IPR013083">
    <property type="entry name" value="Znf_RING/FYVE/PHD"/>
</dbReference>
<dbReference type="Pfam" id="PF00172">
    <property type="entry name" value="Zn_clus"/>
    <property type="match status" value="1"/>
</dbReference>
<keyword evidence="7" id="KW-0539">Nucleus</keyword>
<evidence type="ECO:0000259" key="11">
    <source>
        <dbReference type="PROSITE" id="PS50089"/>
    </source>
</evidence>
<dbReference type="PANTHER" id="PTHR47338:SF5">
    <property type="entry name" value="ZN(II)2CYS6 TRANSCRIPTION FACTOR (EUROFUNG)"/>
    <property type="match status" value="1"/>
</dbReference>
<keyword evidence="13" id="KW-1185">Reference proteome</keyword>
<dbReference type="InterPro" id="IPR036864">
    <property type="entry name" value="Zn2-C6_fun-type_DNA-bd_sf"/>
</dbReference>
<dbReference type="InterPro" id="IPR040909">
    <property type="entry name" value="CHFR_Znf-CRD"/>
</dbReference>
<feature type="compositionally biased region" description="Basic and acidic residues" evidence="9">
    <location>
        <begin position="271"/>
        <end position="291"/>
    </location>
</feature>
<dbReference type="PANTHER" id="PTHR47338">
    <property type="entry name" value="ZN(II)2CYS6 TRANSCRIPTION FACTOR (EUROFUNG)-RELATED"/>
    <property type="match status" value="1"/>
</dbReference>
<feature type="region of interest" description="Disordered" evidence="9">
    <location>
        <begin position="1"/>
        <end position="38"/>
    </location>
</feature>
<gene>
    <name evidence="12" type="ORF">MYCIT1_LOCUS37074</name>
</gene>
<organism evidence="12 13">
    <name type="scientific">Mycena citricolor</name>
    <dbReference type="NCBI Taxonomy" id="2018698"/>
    <lineage>
        <taxon>Eukaryota</taxon>
        <taxon>Fungi</taxon>
        <taxon>Dikarya</taxon>
        <taxon>Basidiomycota</taxon>
        <taxon>Agaricomycotina</taxon>
        <taxon>Agaricomycetes</taxon>
        <taxon>Agaricomycetidae</taxon>
        <taxon>Agaricales</taxon>
        <taxon>Marasmiineae</taxon>
        <taxon>Mycenaceae</taxon>
        <taxon>Mycena</taxon>
    </lineage>
</organism>
<evidence type="ECO:0000256" key="7">
    <source>
        <dbReference type="ARBA" id="ARBA00023242"/>
    </source>
</evidence>
<dbReference type="SMART" id="SM00066">
    <property type="entry name" value="GAL4"/>
    <property type="match status" value="1"/>
</dbReference>
<feature type="compositionally biased region" description="Low complexity" evidence="9">
    <location>
        <begin position="107"/>
        <end position="123"/>
    </location>
</feature>
<feature type="compositionally biased region" description="Polar residues" evidence="9">
    <location>
        <begin position="1258"/>
        <end position="1267"/>
    </location>
</feature>
<proteinExistence type="predicted"/>
<evidence type="ECO:0000256" key="9">
    <source>
        <dbReference type="SAM" id="MobiDB-lite"/>
    </source>
</evidence>
<evidence type="ECO:0000256" key="3">
    <source>
        <dbReference type="ARBA" id="ARBA00022771"/>
    </source>
</evidence>
<evidence type="ECO:0000256" key="8">
    <source>
        <dbReference type="PROSITE-ProRule" id="PRU00175"/>
    </source>
</evidence>
<dbReference type="InterPro" id="IPR001841">
    <property type="entry name" value="Znf_RING"/>
</dbReference>
<evidence type="ECO:0000256" key="5">
    <source>
        <dbReference type="ARBA" id="ARBA00023015"/>
    </source>
</evidence>
<dbReference type="CDD" id="cd00067">
    <property type="entry name" value="GAL4"/>
    <property type="match status" value="1"/>
</dbReference>
<feature type="domain" description="Zn(2)-C6 fungal-type" evidence="10">
    <location>
        <begin position="170"/>
        <end position="203"/>
    </location>
</feature>
<evidence type="ECO:0000259" key="10">
    <source>
        <dbReference type="PROSITE" id="PS50048"/>
    </source>
</evidence>
<dbReference type="PROSITE" id="PS50048">
    <property type="entry name" value="ZN2_CY6_FUNGAL_2"/>
    <property type="match status" value="1"/>
</dbReference>
<dbReference type="Proteomes" id="UP001295794">
    <property type="component" value="Unassembled WGS sequence"/>
</dbReference>
<keyword evidence="2" id="KW-0479">Metal-binding</keyword>
<dbReference type="InterPro" id="IPR018957">
    <property type="entry name" value="Znf_C3HC4_RING-type"/>
</dbReference>
<keyword evidence="6" id="KW-0804">Transcription</keyword>
<evidence type="ECO:0000256" key="6">
    <source>
        <dbReference type="ARBA" id="ARBA00023163"/>
    </source>
</evidence>
<evidence type="ECO:0008006" key="14">
    <source>
        <dbReference type="Google" id="ProtNLM"/>
    </source>
</evidence>
<keyword evidence="4" id="KW-0862">Zinc</keyword>
<comment type="subcellular location">
    <subcellularLocation>
        <location evidence="1">Nucleus</location>
    </subcellularLocation>
</comment>
<dbReference type="Gene3D" id="3.30.40.10">
    <property type="entry name" value="Zinc/RING finger domain, C3HC4 (zinc finger)"/>
    <property type="match status" value="1"/>
</dbReference>